<dbReference type="RefSeq" id="WP_260998189.1">
    <property type="nucleotide sequence ID" value="NZ_CP054475.1"/>
</dbReference>
<dbReference type="Gene3D" id="1.10.340.30">
    <property type="entry name" value="Hypothetical protein, domain 2"/>
    <property type="match status" value="1"/>
</dbReference>
<dbReference type="InterPro" id="IPR052891">
    <property type="entry name" value="DNA-3mA_glycosylase"/>
</dbReference>
<dbReference type="Pfam" id="PF03352">
    <property type="entry name" value="Adenine_glyco"/>
    <property type="match status" value="1"/>
</dbReference>
<accession>A0ABY6A516</accession>
<name>A0ABY6A516_9GAMM</name>
<gene>
    <name evidence="1" type="ORF">HUF19_01550</name>
</gene>
<organism evidence="1 2">
    <name type="scientific">Thalassolituus hydrocarboniclasticus</name>
    <dbReference type="NCBI Taxonomy" id="2742796"/>
    <lineage>
        <taxon>Bacteria</taxon>
        <taxon>Pseudomonadati</taxon>
        <taxon>Pseudomonadota</taxon>
        <taxon>Gammaproteobacteria</taxon>
        <taxon>Oceanospirillales</taxon>
        <taxon>Oceanospirillaceae</taxon>
        <taxon>Thalassolituus</taxon>
    </lineage>
</organism>
<keyword evidence="2" id="KW-1185">Reference proteome</keyword>
<proteinExistence type="predicted"/>
<protein>
    <submittedName>
        <fullName evidence="1">DNA-3-methyladenine glycosylase I</fullName>
    </submittedName>
</protein>
<dbReference type="SUPFAM" id="SSF48150">
    <property type="entry name" value="DNA-glycosylase"/>
    <property type="match status" value="1"/>
</dbReference>
<evidence type="ECO:0000313" key="1">
    <source>
        <dbReference type="EMBL" id="UXD86209.1"/>
    </source>
</evidence>
<dbReference type="InterPro" id="IPR005019">
    <property type="entry name" value="Adenine_glyco"/>
</dbReference>
<dbReference type="Proteomes" id="UP001065322">
    <property type="component" value="Chromosome"/>
</dbReference>
<sequence>MSFRHFSEIEQRVLSRHSAASVKARLTKPKSAAELLQIPAPQWLSEASRAVFQSGFRWQVVDDKWPRFEQVFGGFNLAYCRQLADEQLEAMMKEEGLIKHWAKTRSIQTNADYLAGLEAQHGSVAAFFAAWQPGDICANIAALQKSGARLGGKTGQVWLRRMGVDMPIYSNDVLAALKLEGVTNSMPGSAKARATVQQAFDQWRSDSGRSLNEISQLLAMSVSG</sequence>
<evidence type="ECO:0000313" key="2">
    <source>
        <dbReference type="Proteomes" id="UP001065322"/>
    </source>
</evidence>
<dbReference type="InterPro" id="IPR011257">
    <property type="entry name" value="DNA_glycosylase"/>
</dbReference>
<dbReference type="PANTHER" id="PTHR30037:SF3">
    <property type="entry name" value="BLR0857 PROTEIN"/>
    <property type="match status" value="1"/>
</dbReference>
<reference evidence="2" key="1">
    <citation type="submission" date="2020-06" db="EMBL/GenBank/DDBJ databases">
        <title>Thalassolituus marinus alknpb1M-1, a hydrocarbon-degrading bacterium isolated from the deep-sea overlying water using an in-situ strategy from the South China Sea basin.</title>
        <authorList>
            <person name="Dong C."/>
            <person name="Chen Y."/>
            <person name="Shao Z."/>
        </authorList>
    </citation>
    <scope>NUCLEOTIDE SEQUENCE [LARGE SCALE GENOMIC DNA]</scope>
    <source>
        <strain evidence="2">alknpb1M-1</strain>
    </source>
</reference>
<dbReference type="EMBL" id="CP054475">
    <property type="protein sequence ID" value="UXD86209.1"/>
    <property type="molecule type" value="Genomic_DNA"/>
</dbReference>
<dbReference type="PANTHER" id="PTHR30037">
    <property type="entry name" value="DNA-3-METHYLADENINE GLYCOSYLASE 1"/>
    <property type="match status" value="1"/>
</dbReference>